<evidence type="ECO:0000313" key="7">
    <source>
        <dbReference type="EMBL" id="KZP01566.1"/>
    </source>
</evidence>
<dbReference type="PIRSF" id="PIRSF037755">
    <property type="entry name" value="Mettl2_prd"/>
    <property type="match status" value="1"/>
</dbReference>
<gene>
    <name evidence="7" type="ORF">CALVIDRAFT_508157</name>
</gene>
<name>A0A167S470_CALVF</name>
<dbReference type="GO" id="GO:0032259">
    <property type="term" value="P:methylation"/>
    <property type="evidence" value="ECO:0007669"/>
    <property type="project" value="UniProtKB-KW"/>
</dbReference>
<dbReference type="OrthoDB" id="417697at2759"/>
<dbReference type="GO" id="GO:0052735">
    <property type="term" value="F:tRNA (cytidine-3-)-methyltransferase activity"/>
    <property type="evidence" value="ECO:0007669"/>
    <property type="project" value="TreeGrafter"/>
</dbReference>
<dbReference type="PANTHER" id="PTHR22809:SF11">
    <property type="entry name" value="TRNA N(3)-METHYLCYTIDINE METHYLTRANSFERASE METTL2"/>
    <property type="match status" value="1"/>
</dbReference>
<evidence type="ECO:0000256" key="4">
    <source>
        <dbReference type="PIRNR" id="PIRNR037755"/>
    </source>
</evidence>
<keyword evidence="3 4" id="KW-0808">Transferase</keyword>
<dbReference type="EC" id="2.1.1.-" evidence="4"/>
<keyword evidence="2 4" id="KW-0489">Methyltransferase</keyword>
<evidence type="ECO:0000256" key="2">
    <source>
        <dbReference type="ARBA" id="ARBA00022603"/>
    </source>
</evidence>
<proteinExistence type="inferred from homology"/>
<evidence type="ECO:0000259" key="6">
    <source>
        <dbReference type="Pfam" id="PF08242"/>
    </source>
</evidence>
<dbReference type="Pfam" id="PF08242">
    <property type="entry name" value="Methyltransf_12"/>
    <property type="match status" value="1"/>
</dbReference>
<feature type="region of interest" description="Disordered" evidence="5">
    <location>
        <begin position="1"/>
        <end position="26"/>
    </location>
</feature>
<dbReference type="SUPFAM" id="SSF53335">
    <property type="entry name" value="S-adenosyl-L-methionine-dependent methyltransferases"/>
    <property type="match status" value="1"/>
</dbReference>
<protein>
    <recommendedName>
        <fullName evidence="4">tRNA N(3)-methylcytidine methyltransferase</fullName>
        <ecNumber evidence="4">2.1.1.-</ecNumber>
    </recommendedName>
</protein>
<dbReference type="Gene3D" id="3.40.50.150">
    <property type="entry name" value="Vaccinia Virus protein VP39"/>
    <property type="match status" value="1"/>
</dbReference>
<sequence>MTTPTPSSPKRTSSTHPLGSPPPFGSRFLTPAHSVWSKNAWDHVAPPSDQAERIAAALERQRAQPVSEELRQKYNTSPSRYWDSFYALNHSNFFKDRKWLQLEFPELLAAALPNAGKQTIFEPGCGVGNALFPLLQANENPALCLIGCDYSKKAIDVIHANPLYQTAPPGQLRAEVWDLSSPLGLPASIPQGSVDIVLLIFVLSALHPSEWHNALSNIHSALKPNGLLLLRDYGRHDLTQLRFRTNRLMGENLYVRGDGTRVYFFEPEDLARLFTGTPAYPLPPHPLFSILQLGVDRRLLVNRKRQLKMYRVWMQGKFRKL</sequence>
<evidence type="ECO:0000313" key="8">
    <source>
        <dbReference type="Proteomes" id="UP000076738"/>
    </source>
</evidence>
<organism evidence="7 8">
    <name type="scientific">Calocera viscosa (strain TUFC12733)</name>
    <dbReference type="NCBI Taxonomy" id="1330018"/>
    <lineage>
        <taxon>Eukaryota</taxon>
        <taxon>Fungi</taxon>
        <taxon>Dikarya</taxon>
        <taxon>Basidiomycota</taxon>
        <taxon>Agaricomycotina</taxon>
        <taxon>Dacrymycetes</taxon>
        <taxon>Dacrymycetales</taxon>
        <taxon>Dacrymycetaceae</taxon>
        <taxon>Calocera</taxon>
    </lineage>
</organism>
<dbReference type="Proteomes" id="UP000076738">
    <property type="component" value="Unassembled WGS sequence"/>
</dbReference>
<evidence type="ECO:0000256" key="5">
    <source>
        <dbReference type="SAM" id="MobiDB-lite"/>
    </source>
</evidence>
<evidence type="ECO:0000256" key="1">
    <source>
        <dbReference type="ARBA" id="ARBA00009725"/>
    </source>
</evidence>
<feature type="compositionally biased region" description="Low complexity" evidence="5">
    <location>
        <begin position="1"/>
        <end position="17"/>
    </location>
</feature>
<dbReference type="InterPro" id="IPR026113">
    <property type="entry name" value="METTL2/6/8-like"/>
</dbReference>
<reference evidence="7 8" key="1">
    <citation type="journal article" date="2016" name="Mol. Biol. Evol.">
        <title>Comparative Genomics of Early-Diverging Mushroom-Forming Fungi Provides Insights into the Origins of Lignocellulose Decay Capabilities.</title>
        <authorList>
            <person name="Nagy L.G."/>
            <person name="Riley R."/>
            <person name="Tritt A."/>
            <person name="Adam C."/>
            <person name="Daum C."/>
            <person name="Floudas D."/>
            <person name="Sun H."/>
            <person name="Yadav J.S."/>
            <person name="Pangilinan J."/>
            <person name="Larsson K.H."/>
            <person name="Matsuura K."/>
            <person name="Barry K."/>
            <person name="Labutti K."/>
            <person name="Kuo R."/>
            <person name="Ohm R.A."/>
            <person name="Bhattacharya S.S."/>
            <person name="Shirouzu T."/>
            <person name="Yoshinaga Y."/>
            <person name="Martin F.M."/>
            <person name="Grigoriev I.V."/>
            <person name="Hibbett D.S."/>
        </authorList>
    </citation>
    <scope>NUCLEOTIDE SEQUENCE [LARGE SCALE GENOMIC DNA]</scope>
    <source>
        <strain evidence="7 8">TUFC12733</strain>
    </source>
</reference>
<dbReference type="AlphaFoldDB" id="A0A167S470"/>
<dbReference type="InterPro" id="IPR029063">
    <property type="entry name" value="SAM-dependent_MTases_sf"/>
</dbReference>
<feature type="domain" description="Methyltransferase type 12" evidence="6">
    <location>
        <begin position="123"/>
        <end position="228"/>
    </location>
</feature>
<evidence type="ECO:0000256" key="3">
    <source>
        <dbReference type="ARBA" id="ARBA00022679"/>
    </source>
</evidence>
<comment type="function">
    <text evidence="4">S-adenosyl-L-methionine-dependent methyltransferase.</text>
</comment>
<dbReference type="InterPro" id="IPR013217">
    <property type="entry name" value="Methyltransf_12"/>
</dbReference>
<keyword evidence="8" id="KW-1185">Reference proteome</keyword>
<accession>A0A167S470</accession>
<dbReference type="STRING" id="1330018.A0A167S470"/>
<dbReference type="PANTHER" id="PTHR22809">
    <property type="entry name" value="METHYLTRANSFERASE-RELATED"/>
    <property type="match status" value="1"/>
</dbReference>
<comment type="similarity">
    <text evidence="1 4">Belongs to the methyltransferase superfamily. METL family.</text>
</comment>
<dbReference type="EMBL" id="KV417266">
    <property type="protein sequence ID" value="KZP01566.1"/>
    <property type="molecule type" value="Genomic_DNA"/>
</dbReference>
<dbReference type="CDD" id="cd02440">
    <property type="entry name" value="AdoMet_MTases"/>
    <property type="match status" value="1"/>
</dbReference>